<accession>U5DFQ1</accession>
<dbReference type="RefSeq" id="WP_022608561.1">
    <property type="nucleotide sequence ID" value="NZ_ASSJ01000076.1"/>
</dbReference>
<dbReference type="Proteomes" id="UP000016960">
    <property type="component" value="Unassembled WGS sequence"/>
</dbReference>
<feature type="compositionally biased region" description="Low complexity" evidence="1">
    <location>
        <begin position="192"/>
        <end position="204"/>
    </location>
</feature>
<evidence type="ECO:0000256" key="1">
    <source>
        <dbReference type="SAM" id="MobiDB-lite"/>
    </source>
</evidence>
<dbReference type="InParanoid" id="U5DFQ1"/>
<organism evidence="2 3">
    <name type="scientific">Rubidibacter lacunae KORDI 51-2</name>
    <dbReference type="NCBI Taxonomy" id="582515"/>
    <lineage>
        <taxon>Bacteria</taxon>
        <taxon>Bacillati</taxon>
        <taxon>Cyanobacteriota</taxon>
        <taxon>Cyanophyceae</taxon>
        <taxon>Oscillatoriophycideae</taxon>
        <taxon>Chroococcales</taxon>
        <taxon>Aphanothecaceae</taxon>
        <taxon>Rubidibacter</taxon>
    </lineage>
</organism>
<dbReference type="Gene3D" id="3.30.2020.40">
    <property type="entry name" value="Uncharacterised protein PF10387, DUF2442"/>
    <property type="match status" value="1"/>
</dbReference>
<reference evidence="2 3" key="1">
    <citation type="submission" date="2013-05" db="EMBL/GenBank/DDBJ databases">
        <title>Draft genome sequence of Rubidibacter lacunae KORDI 51-2.</title>
        <authorList>
            <person name="Choi D.H."/>
            <person name="Noh J.H."/>
            <person name="Kwon K.-K."/>
            <person name="Lee J.-H."/>
            <person name="Ryu J.-Y."/>
        </authorList>
    </citation>
    <scope>NUCLEOTIDE SEQUENCE [LARGE SCALE GENOMIC DNA]</scope>
    <source>
        <strain evidence="2 3">KORDI 51-2</strain>
    </source>
</reference>
<proteinExistence type="predicted"/>
<dbReference type="AlphaFoldDB" id="U5DFQ1"/>
<comment type="caution">
    <text evidence="2">The sequence shown here is derived from an EMBL/GenBank/DDBJ whole genome shotgun (WGS) entry which is preliminary data.</text>
</comment>
<keyword evidence="3" id="KW-1185">Reference proteome</keyword>
<evidence type="ECO:0000313" key="2">
    <source>
        <dbReference type="EMBL" id="ERN40426.1"/>
    </source>
</evidence>
<dbReference type="PATRIC" id="fig|582515.4.peg.3325"/>
<evidence type="ECO:0000313" key="3">
    <source>
        <dbReference type="Proteomes" id="UP000016960"/>
    </source>
</evidence>
<dbReference type="Pfam" id="PF13711">
    <property type="entry name" value="DUF4160"/>
    <property type="match status" value="1"/>
</dbReference>
<dbReference type="eggNOG" id="ENOG5032S4D">
    <property type="taxonomic scope" value="Bacteria"/>
</dbReference>
<dbReference type="EMBL" id="ASSJ01000076">
    <property type="protein sequence ID" value="ERN40426.1"/>
    <property type="molecule type" value="Genomic_DNA"/>
</dbReference>
<dbReference type="InterPro" id="IPR018841">
    <property type="entry name" value="DUF2442"/>
</dbReference>
<gene>
    <name evidence="2" type="ORF">KR51_00029660</name>
</gene>
<sequence>MQILRKDGFKVRVYPNDHEPAHVHVYKAGMEMRVDISSLEDGPEPLDVQMDNKNALRALRLMKQTRVSCSSGGGRYMSSAPFEEAQMLDKLSRAKMVTEASAEPRAVEAWYDEPRDMVVVCFDNGTEFGFPRQLGQGLAKASPQQLAKVRVTPLGTGLQWETLDVDLSIPHLIQGFFGMRQWMSELGKRGGASKSSAKARAARSNGKKGGRPPQPNAREE</sequence>
<name>U5DFQ1_9CHRO</name>
<dbReference type="Pfam" id="PF10387">
    <property type="entry name" value="DUF2442"/>
    <property type="match status" value="1"/>
</dbReference>
<dbReference type="InterPro" id="IPR025427">
    <property type="entry name" value="DUF4160"/>
</dbReference>
<protein>
    <recommendedName>
        <fullName evidence="4">DUF2442 domain-containing protein</fullName>
    </recommendedName>
</protein>
<dbReference type="OrthoDB" id="8563470at2"/>
<feature type="region of interest" description="Disordered" evidence="1">
    <location>
        <begin position="187"/>
        <end position="220"/>
    </location>
</feature>
<dbReference type="STRING" id="582515.KR51_00029660"/>
<evidence type="ECO:0008006" key="4">
    <source>
        <dbReference type="Google" id="ProtNLM"/>
    </source>
</evidence>